<dbReference type="InterPro" id="IPR036271">
    <property type="entry name" value="Tet_transcr_reg_TetR-rel_C_sf"/>
</dbReference>
<dbReference type="EMBL" id="AQHN01000062">
    <property type="protein sequence ID" value="ENN86816.1"/>
    <property type="molecule type" value="Genomic_DNA"/>
</dbReference>
<dbReference type="InterPro" id="IPR039536">
    <property type="entry name" value="TetR_C_Proteobacteria"/>
</dbReference>
<dbReference type="AlphaFoldDB" id="N6V1B4"/>
<dbReference type="PRINTS" id="PR00455">
    <property type="entry name" value="HTHTETR"/>
</dbReference>
<evidence type="ECO:0000256" key="4">
    <source>
        <dbReference type="PROSITE-ProRule" id="PRU00335"/>
    </source>
</evidence>
<dbReference type="InterPro" id="IPR009057">
    <property type="entry name" value="Homeodomain-like_sf"/>
</dbReference>
<dbReference type="PANTHER" id="PTHR30055:SF146">
    <property type="entry name" value="HTH-TYPE TRANSCRIPTIONAL DUAL REGULATOR CECR"/>
    <property type="match status" value="1"/>
</dbReference>
<evidence type="ECO:0000313" key="6">
    <source>
        <dbReference type="EMBL" id="ENN86816.1"/>
    </source>
</evidence>
<dbReference type="PATRIC" id="fig|363754.4.peg.3479"/>
<reference evidence="6 7" key="1">
    <citation type="journal article" date="2012" name="BMC Genomics">
        <title>Genomic basis of broad host range and environmental adaptability of Rhizobium tropici CIAT 899 and Rhizobium sp. PRF 81 which are used in inoculants for common bean (Phaseolus vulgaris L.).</title>
        <authorList>
            <person name="Ormeno-Orrillo E."/>
            <person name="Menna P."/>
            <person name="Almeida L.G."/>
            <person name="Ollero F.J."/>
            <person name="Nicolas M.F."/>
            <person name="Pains Rodrigues E."/>
            <person name="Shigueyoshi Nakatani A."/>
            <person name="Silva Batista J.S."/>
            <person name="Oliveira Chueire L.M."/>
            <person name="Souza R.C."/>
            <person name="Ribeiro Vasconcelos A.T."/>
            <person name="Megias M."/>
            <person name="Hungria M."/>
            <person name="Martinez-Romero E."/>
        </authorList>
    </citation>
    <scope>NUCLEOTIDE SEQUENCE [LARGE SCALE GENOMIC DNA]</scope>
    <source>
        <strain evidence="6 7">PRF 81</strain>
    </source>
</reference>
<dbReference type="Pfam" id="PF14246">
    <property type="entry name" value="TetR_C_7"/>
    <property type="match status" value="1"/>
</dbReference>
<dbReference type="FunFam" id="1.10.10.60:FF:000141">
    <property type="entry name" value="TetR family transcriptional regulator"/>
    <property type="match status" value="1"/>
</dbReference>
<dbReference type="RefSeq" id="WP_004119486.1">
    <property type="nucleotide sequence ID" value="NZ_AQHN01000062.1"/>
</dbReference>
<dbReference type="STRING" id="363754.RHSP_31285"/>
<protein>
    <submittedName>
        <fullName evidence="6">Transcriptional regulator</fullName>
    </submittedName>
</protein>
<sequence length="211" mass="23724">MKTDDESRSARKDREIIQAAAAAFISKGYDGTSMEEIATKAGVSKQTIYKHFKDKETLFGKVVQSTATQTNDVVESVTTLLSETKYMEGGLQKLARGLMTMLLDDELLKLRRLIIANADRMPQLGRSWYENGFERMLASMASCFERLTNRGLMRTSDPYLAASHFFGMLLWIPMNEAMFTGNSIPRSKAELERHADASVEKFLAIYGSQPK</sequence>
<keyword evidence="1" id="KW-0805">Transcription regulation</keyword>
<dbReference type="Proteomes" id="UP000012429">
    <property type="component" value="Unassembled WGS sequence"/>
</dbReference>
<dbReference type="PANTHER" id="PTHR30055">
    <property type="entry name" value="HTH-TYPE TRANSCRIPTIONAL REGULATOR RUTR"/>
    <property type="match status" value="1"/>
</dbReference>
<accession>N6V1B4</accession>
<name>N6V1B4_9HYPH</name>
<feature type="domain" description="HTH tetR-type" evidence="5">
    <location>
        <begin position="10"/>
        <end position="70"/>
    </location>
</feature>
<keyword evidence="2 4" id="KW-0238">DNA-binding</keyword>
<dbReference type="SUPFAM" id="SSF48498">
    <property type="entry name" value="Tetracyclin repressor-like, C-terminal domain"/>
    <property type="match status" value="1"/>
</dbReference>
<keyword evidence="7" id="KW-1185">Reference proteome</keyword>
<evidence type="ECO:0000256" key="2">
    <source>
        <dbReference type="ARBA" id="ARBA00023125"/>
    </source>
</evidence>
<dbReference type="Pfam" id="PF00440">
    <property type="entry name" value="TetR_N"/>
    <property type="match status" value="1"/>
</dbReference>
<organism evidence="6 7">
    <name type="scientific">Rhizobium freirei PRF 81</name>
    <dbReference type="NCBI Taxonomy" id="363754"/>
    <lineage>
        <taxon>Bacteria</taxon>
        <taxon>Pseudomonadati</taxon>
        <taxon>Pseudomonadota</taxon>
        <taxon>Alphaproteobacteria</taxon>
        <taxon>Hyphomicrobiales</taxon>
        <taxon>Rhizobiaceae</taxon>
        <taxon>Rhizobium/Agrobacterium group</taxon>
        <taxon>Rhizobium</taxon>
    </lineage>
</organism>
<evidence type="ECO:0000256" key="3">
    <source>
        <dbReference type="ARBA" id="ARBA00023163"/>
    </source>
</evidence>
<dbReference type="Gene3D" id="1.10.357.10">
    <property type="entry name" value="Tetracycline Repressor, domain 2"/>
    <property type="match status" value="1"/>
</dbReference>
<evidence type="ECO:0000256" key="1">
    <source>
        <dbReference type="ARBA" id="ARBA00023015"/>
    </source>
</evidence>
<dbReference type="InterPro" id="IPR050109">
    <property type="entry name" value="HTH-type_TetR-like_transc_reg"/>
</dbReference>
<dbReference type="GO" id="GO:0003700">
    <property type="term" value="F:DNA-binding transcription factor activity"/>
    <property type="evidence" value="ECO:0007669"/>
    <property type="project" value="TreeGrafter"/>
</dbReference>
<dbReference type="GO" id="GO:0000976">
    <property type="term" value="F:transcription cis-regulatory region binding"/>
    <property type="evidence" value="ECO:0007669"/>
    <property type="project" value="TreeGrafter"/>
</dbReference>
<proteinExistence type="predicted"/>
<dbReference type="SUPFAM" id="SSF46689">
    <property type="entry name" value="Homeodomain-like"/>
    <property type="match status" value="1"/>
</dbReference>
<dbReference type="PROSITE" id="PS50977">
    <property type="entry name" value="HTH_TETR_2"/>
    <property type="match status" value="1"/>
</dbReference>
<evidence type="ECO:0000259" key="5">
    <source>
        <dbReference type="PROSITE" id="PS50977"/>
    </source>
</evidence>
<keyword evidence="3" id="KW-0804">Transcription</keyword>
<feature type="DNA-binding region" description="H-T-H motif" evidence="4">
    <location>
        <begin position="33"/>
        <end position="52"/>
    </location>
</feature>
<dbReference type="OrthoDB" id="5292901at2"/>
<comment type="caution">
    <text evidence="6">The sequence shown here is derived from an EMBL/GenBank/DDBJ whole genome shotgun (WGS) entry which is preliminary data.</text>
</comment>
<evidence type="ECO:0000313" key="7">
    <source>
        <dbReference type="Proteomes" id="UP000012429"/>
    </source>
</evidence>
<dbReference type="InterPro" id="IPR001647">
    <property type="entry name" value="HTH_TetR"/>
</dbReference>
<gene>
    <name evidence="6" type="ORF">RHSP_31285</name>
</gene>